<dbReference type="InterPro" id="IPR003749">
    <property type="entry name" value="ThiS/MoaD-like"/>
</dbReference>
<dbReference type="NCBIfam" id="TIGR01683">
    <property type="entry name" value="thiS"/>
    <property type="match status" value="1"/>
</dbReference>
<dbReference type="EMBL" id="CP034562">
    <property type="protein sequence ID" value="AZQ63499.1"/>
    <property type="molecule type" value="Genomic_DNA"/>
</dbReference>
<dbReference type="PANTHER" id="PTHR34472:SF1">
    <property type="entry name" value="SULFUR CARRIER PROTEIN THIS"/>
    <property type="match status" value="1"/>
</dbReference>
<name>A0A3Q9FRE3_9BACT</name>
<dbReference type="Pfam" id="PF02597">
    <property type="entry name" value="ThiS"/>
    <property type="match status" value="1"/>
</dbReference>
<dbReference type="InterPro" id="IPR012675">
    <property type="entry name" value="Beta-grasp_dom_sf"/>
</dbReference>
<evidence type="ECO:0000313" key="1">
    <source>
        <dbReference type="EMBL" id="AZQ63499.1"/>
    </source>
</evidence>
<dbReference type="RefSeq" id="WP_126616148.1">
    <property type="nucleotide sequence ID" value="NZ_CP034562.1"/>
</dbReference>
<dbReference type="PANTHER" id="PTHR34472">
    <property type="entry name" value="SULFUR CARRIER PROTEIN THIS"/>
    <property type="match status" value="1"/>
</dbReference>
<organism evidence="1 2">
    <name type="scientific">Flammeovirga pectinis</name>
    <dbReference type="NCBI Taxonomy" id="2494373"/>
    <lineage>
        <taxon>Bacteria</taxon>
        <taxon>Pseudomonadati</taxon>
        <taxon>Bacteroidota</taxon>
        <taxon>Cytophagia</taxon>
        <taxon>Cytophagales</taxon>
        <taxon>Flammeovirgaceae</taxon>
        <taxon>Flammeovirga</taxon>
    </lineage>
</organism>
<dbReference type="InterPro" id="IPR010035">
    <property type="entry name" value="Thi_S"/>
</dbReference>
<sequence length="68" mass="7347">MNITVNNKSITLPSAFSLAQLLDYMNISIARGTVAVAINDEIIPQEKWDIHAILENNNITIVAPAQGG</sequence>
<gene>
    <name evidence="1" type="primary">thiS</name>
    <name evidence="1" type="ORF">EI427_15090</name>
</gene>
<protein>
    <submittedName>
        <fullName evidence="1">Sulfur carrier protein ThiS</fullName>
    </submittedName>
</protein>
<accession>A0A3Q9FRE3</accession>
<reference evidence="1 2" key="1">
    <citation type="submission" date="2018-12" db="EMBL/GenBank/DDBJ databases">
        <title>Flammeovirga pectinis sp. nov., isolated from the gut of the Korean scallop, Patinopecten yessoensis.</title>
        <authorList>
            <person name="Bae J.-W."/>
            <person name="Jeong Y.-S."/>
            <person name="Kang W."/>
        </authorList>
    </citation>
    <scope>NUCLEOTIDE SEQUENCE [LARGE SCALE GENOMIC DNA]</scope>
    <source>
        <strain evidence="1 2">L12M1</strain>
    </source>
</reference>
<dbReference type="KEGG" id="fll:EI427_15090"/>
<proteinExistence type="predicted"/>
<dbReference type="Gene3D" id="3.10.20.30">
    <property type="match status" value="1"/>
</dbReference>
<evidence type="ECO:0000313" key="2">
    <source>
        <dbReference type="Proteomes" id="UP000267268"/>
    </source>
</evidence>
<dbReference type="Proteomes" id="UP000267268">
    <property type="component" value="Chromosome 1"/>
</dbReference>
<dbReference type="InterPro" id="IPR016155">
    <property type="entry name" value="Mopterin_synth/thiamin_S_b"/>
</dbReference>
<dbReference type="SUPFAM" id="SSF54285">
    <property type="entry name" value="MoaD/ThiS"/>
    <property type="match status" value="1"/>
</dbReference>
<dbReference type="OrthoDB" id="1525151at2"/>
<dbReference type="CDD" id="cd00565">
    <property type="entry name" value="Ubl_ThiS"/>
    <property type="match status" value="1"/>
</dbReference>
<keyword evidence="2" id="KW-1185">Reference proteome</keyword>
<dbReference type="AlphaFoldDB" id="A0A3Q9FRE3"/>